<sequence>MIPLPAHTVNIVLQYISPPSQLAQPLPPHLVSKPLLQRHHYLQIFPSVPQEYLCWPAPHSARAIELLESCNGQPVDDQADAYPTRYTFDGEYVYAHVHISSDREGVRMLFQWDEADGWKYHDLQLMPFPVPSYSSIEEVTAPPSIRSEYSEGARTFELEDARGGSDESDDDAYWNAYDAPGDEYSPLPPHSAKKSAHEGAEDAYWAQYASVQGSGDSTLPSPLPNARKLQPAANPARLAPQDEPIPISLSAIHSRSLTSKLDPPSPNTLTHLLNFISPRRDVYSPSLDEPASAFTSDTPSPFSTVDNSDLVTPLSADGGQIAQVVSPVAVKLNGVPYLTIDNADNALSDTIKGIYHLWKAGRRKLSSDEEESTSFLRIVREAITDI</sequence>
<reference evidence="1" key="1">
    <citation type="journal article" date="2021" name="New Phytol.">
        <title>Evolutionary innovations through gain and loss of genes in the ectomycorrhizal Boletales.</title>
        <authorList>
            <person name="Wu G."/>
            <person name="Miyauchi S."/>
            <person name="Morin E."/>
            <person name="Kuo A."/>
            <person name="Drula E."/>
            <person name="Varga T."/>
            <person name="Kohler A."/>
            <person name="Feng B."/>
            <person name="Cao Y."/>
            <person name="Lipzen A."/>
            <person name="Daum C."/>
            <person name="Hundley H."/>
            <person name="Pangilinan J."/>
            <person name="Johnson J."/>
            <person name="Barry K."/>
            <person name="LaButti K."/>
            <person name="Ng V."/>
            <person name="Ahrendt S."/>
            <person name="Min B."/>
            <person name="Choi I.G."/>
            <person name="Park H."/>
            <person name="Plett J.M."/>
            <person name="Magnuson J."/>
            <person name="Spatafora J.W."/>
            <person name="Nagy L.G."/>
            <person name="Henrissat B."/>
            <person name="Grigoriev I.V."/>
            <person name="Yang Z.L."/>
            <person name="Xu J."/>
            <person name="Martin F.M."/>
        </authorList>
    </citation>
    <scope>NUCLEOTIDE SEQUENCE</scope>
    <source>
        <strain evidence="1">KUC20120723A-06</strain>
    </source>
</reference>
<evidence type="ECO:0000313" key="1">
    <source>
        <dbReference type="EMBL" id="KAH7931002.1"/>
    </source>
</evidence>
<proteinExistence type="predicted"/>
<comment type="caution">
    <text evidence="1">The sequence shown here is derived from an EMBL/GenBank/DDBJ whole genome shotgun (WGS) entry which is preliminary data.</text>
</comment>
<dbReference type="EMBL" id="MU266328">
    <property type="protein sequence ID" value="KAH7931002.1"/>
    <property type="molecule type" value="Genomic_DNA"/>
</dbReference>
<evidence type="ECO:0000313" key="2">
    <source>
        <dbReference type="Proteomes" id="UP000790709"/>
    </source>
</evidence>
<accession>A0ACB8BZP1</accession>
<protein>
    <submittedName>
        <fullName evidence="1">Uncharacterized protein</fullName>
    </submittedName>
</protein>
<dbReference type="Proteomes" id="UP000790709">
    <property type="component" value="Unassembled WGS sequence"/>
</dbReference>
<organism evidence="1 2">
    <name type="scientific">Leucogyrophana mollusca</name>
    <dbReference type="NCBI Taxonomy" id="85980"/>
    <lineage>
        <taxon>Eukaryota</taxon>
        <taxon>Fungi</taxon>
        <taxon>Dikarya</taxon>
        <taxon>Basidiomycota</taxon>
        <taxon>Agaricomycotina</taxon>
        <taxon>Agaricomycetes</taxon>
        <taxon>Agaricomycetidae</taxon>
        <taxon>Boletales</taxon>
        <taxon>Boletales incertae sedis</taxon>
        <taxon>Leucogyrophana</taxon>
    </lineage>
</organism>
<name>A0ACB8BZP1_9AGAM</name>
<gene>
    <name evidence="1" type="ORF">BV22DRAFT_1053633</name>
</gene>
<keyword evidence="2" id="KW-1185">Reference proteome</keyword>